<dbReference type="OrthoDB" id="1875751at2759"/>
<keyword evidence="7" id="KW-1185">Reference proteome</keyword>
<dbReference type="InterPro" id="IPR012677">
    <property type="entry name" value="Nucleotide-bd_a/b_plait_sf"/>
</dbReference>
<dbReference type="SUPFAM" id="SSF54928">
    <property type="entry name" value="RNA-binding domain, RBD"/>
    <property type="match status" value="1"/>
</dbReference>
<dbReference type="InterPro" id="IPR000504">
    <property type="entry name" value="RRM_dom"/>
</dbReference>
<accession>A0A8J4RCC3</accession>
<feature type="domain" description="RRM" evidence="5">
    <location>
        <begin position="43"/>
        <end position="120"/>
    </location>
</feature>
<dbReference type="EMBL" id="JRKL02001980">
    <property type="protein sequence ID" value="KAF3961051.1"/>
    <property type="molecule type" value="Genomic_DNA"/>
</dbReference>
<proteinExistence type="predicted"/>
<dbReference type="GO" id="GO:0003729">
    <property type="term" value="F:mRNA binding"/>
    <property type="evidence" value="ECO:0007669"/>
    <property type="project" value="TreeGrafter"/>
</dbReference>
<dbReference type="Gene3D" id="3.30.70.330">
    <property type="match status" value="1"/>
</dbReference>
<evidence type="ECO:0000259" key="5">
    <source>
        <dbReference type="PROSITE" id="PS50102"/>
    </source>
</evidence>
<dbReference type="InterPro" id="IPR035979">
    <property type="entry name" value="RBD_domain_sf"/>
</dbReference>
<dbReference type="PANTHER" id="PTHR48032">
    <property type="entry name" value="RNA-BINDING PROTEIN MUSASHI HOMOLOG RBP6"/>
    <property type="match status" value="1"/>
</dbReference>
<evidence type="ECO:0000313" key="7">
    <source>
        <dbReference type="Proteomes" id="UP000737018"/>
    </source>
</evidence>
<dbReference type="PANTHER" id="PTHR48032:SF12">
    <property type="entry name" value="RRM DOMAIN-CONTAINING PROTEIN"/>
    <property type="match status" value="1"/>
</dbReference>
<reference evidence="6" key="1">
    <citation type="submission" date="2020-03" db="EMBL/GenBank/DDBJ databases">
        <title>Castanea mollissima Vanexum genome sequencing.</title>
        <authorList>
            <person name="Staton M."/>
        </authorList>
    </citation>
    <scope>NUCLEOTIDE SEQUENCE</scope>
    <source>
        <tissue evidence="6">Leaf</tissue>
    </source>
</reference>
<dbReference type="PROSITE" id="PS50102">
    <property type="entry name" value="RRM"/>
    <property type="match status" value="1"/>
</dbReference>
<evidence type="ECO:0000256" key="4">
    <source>
        <dbReference type="SAM" id="MobiDB-lite"/>
    </source>
</evidence>
<evidence type="ECO:0000256" key="1">
    <source>
        <dbReference type="ARBA" id="ARBA00022737"/>
    </source>
</evidence>
<keyword evidence="2 3" id="KW-0694">RNA-binding</keyword>
<dbReference type="Proteomes" id="UP000737018">
    <property type="component" value="Unassembled WGS sequence"/>
</dbReference>
<feature type="region of interest" description="Disordered" evidence="4">
    <location>
        <begin position="116"/>
        <end position="136"/>
    </location>
</feature>
<dbReference type="GO" id="GO:0006417">
    <property type="term" value="P:regulation of translation"/>
    <property type="evidence" value="ECO:0007669"/>
    <property type="project" value="TreeGrafter"/>
</dbReference>
<comment type="caution">
    <text evidence="6">The sequence shown here is derived from an EMBL/GenBank/DDBJ whole genome shotgun (WGS) entry which is preliminary data.</text>
</comment>
<evidence type="ECO:0000256" key="3">
    <source>
        <dbReference type="PROSITE-ProRule" id="PRU00176"/>
    </source>
</evidence>
<feature type="compositionally biased region" description="Basic and acidic residues" evidence="4">
    <location>
        <begin position="116"/>
        <end position="127"/>
    </location>
</feature>
<protein>
    <recommendedName>
        <fullName evidence="5">RRM domain-containing protein</fullName>
    </recommendedName>
</protein>
<sequence length="136" mass="15398">MESMSGRLSEADLRGHFGNYGEVKHVVNNHPEQLHNNGTSINKKIFLGCLPSDLTELESKDYFESFGTVTDASFVYDKKNHKPRGFGFVSFDSEEAVDNVLQKGFHKLKNQTVEVKRAKSEEDRNQELHNNGSSIH</sequence>
<name>A0A8J4RCC3_9ROSI</name>
<organism evidence="6 7">
    <name type="scientific">Castanea mollissima</name>
    <name type="common">Chinese chestnut</name>
    <dbReference type="NCBI Taxonomy" id="60419"/>
    <lineage>
        <taxon>Eukaryota</taxon>
        <taxon>Viridiplantae</taxon>
        <taxon>Streptophyta</taxon>
        <taxon>Embryophyta</taxon>
        <taxon>Tracheophyta</taxon>
        <taxon>Spermatophyta</taxon>
        <taxon>Magnoliopsida</taxon>
        <taxon>eudicotyledons</taxon>
        <taxon>Gunneridae</taxon>
        <taxon>Pentapetalae</taxon>
        <taxon>rosids</taxon>
        <taxon>fabids</taxon>
        <taxon>Fagales</taxon>
        <taxon>Fagaceae</taxon>
        <taxon>Castanea</taxon>
    </lineage>
</organism>
<dbReference type="AlphaFoldDB" id="A0A8J4RCC3"/>
<evidence type="ECO:0000256" key="2">
    <source>
        <dbReference type="ARBA" id="ARBA00022884"/>
    </source>
</evidence>
<dbReference type="SMART" id="SM00360">
    <property type="entry name" value="RRM"/>
    <property type="match status" value="1"/>
</dbReference>
<evidence type="ECO:0000313" key="6">
    <source>
        <dbReference type="EMBL" id="KAF3961051.1"/>
    </source>
</evidence>
<gene>
    <name evidence="6" type="ORF">CMV_014290</name>
</gene>
<dbReference type="Pfam" id="PF00076">
    <property type="entry name" value="RRM_1"/>
    <property type="match status" value="1"/>
</dbReference>
<keyword evidence="1" id="KW-0677">Repeat</keyword>